<dbReference type="AlphaFoldDB" id="A0A8X6YN79"/>
<dbReference type="Proteomes" id="UP000886998">
    <property type="component" value="Unassembled WGS sequence"/>
</dbReference>
<evidence type="ECO:0000256" key="1">
    <source>
        <dbReference type="SAM" id="MobiDB-lite"/>
    </source>
</evidence>
<name>A0A8X6YN79_9ARAC</name>
<accession>A0A8X6YN79</accession>
<organism evidence="2 3">
    <name type="scientific">Trichonephila inaurata madagascariensis</name>
    <dbReference type="NCBI Taxonomy" id="2747483"/>
    <lineage>
        <taxon>Eukaryota</taxon>
        <taxon>Metazoa</taxon>
        <taxon>Ecdysozoa</taxon>
        <taxon>Arthropoda</taxon>
        <taxon>Chelicerata</taxon>
        <taxon>Arachnida</taxon>
        <taxon>Araneae</taxon>
        <taxon>Araneomorphae</taxon>
        <taxon>Entelegynae</taxon>
        <taxon>Araneoidea</taxon>
        <taxon>Nephilidae</taxon>
        <taxon>Trichonephila</taxon>
        <taxon>Trichonephila inaurata</taxon>
    </lineage>
</organism>
<gene>
    <name evidence="2" type="ORF">TNIN_210741</name>
</gene>
<protein>
    <submittedName>
        <fullName evidence="2">Uncharacterized protein</fullName>
    </submittedName>
</protein>
<feature type="region of interest" description="Disordered" evidence="1">
    <location>
        <begin position="1"/>
        <end position="43"/>
    </location>
</feature>
<dbReference type="EMBL" id="BMAV01020120">
    <property type="protein sequence ID" value="GFY73517.1"/>
    <property type="molecule type" value="Genomic_DNA"/>
</dbReference>
<keyword evidence="3" id="KW-1185">Reference proteome</keyword>
<feature type="region of interest" description="Disordered" evidence="1">
    <location>
        <begin position="80"/>
        <end position="106"/>
    </location>
</feature>
<proteinExistence type="predicted"/>
<evidence type="ECO:0000313" key="3">
    <source>
        <dbReference type="Proteomes" id="UP000886998"/>
    </source>
</evidence>
<feature type="compositionally biased region" description="Polar residues" evidence="1">
    <location>
        <begin position="16"/>
        <end position="36"/>
    </location>
</feature>
<sequence length="106" mass="11552">MSSTDHGASGNVGRASATNSSVHQTPHRTPNFAGNDTSRKVSFLPPSNRQMVVFQHFSSPFDALTCTLRLRTRSRMCVGHSDTHSIPLQTQKGRKPLSEASVEVNC</sequence>
<reference evidence="2" key="1">
    <citation type="submission" date="2020-08" db="EMBL/GenBank/DDBJ databases">
        <title>Multicomponent nature underlies the extraordinary mechanical properties of spider dragline silk.</title>
        <authorList>
            <person name="Kono N."/>
            <person name="Nakamura H."/>
            <person name="Mori M."/>
            <person name="Yoshida Y."/>
            <person name="Ohtoshi R."/>
            <person name="Malay A.D."/>
            <person name="Moran D.A.P."/>
            <person name="Tomita M."/>
            <person name="Numata K."/>
            <person name="Arakawa K."/>
        </authorList>
    </citation>
    <scope>NUCLEOTIDE SEQUENCE</scope>
</reference>
<comment type="caution">
    <text evidence="2">The sequence shown here is derived from an EMBL/GenBank/DDBJ whole genome shotgun (WGS) entry which is preliminary data.</text>
</comment>
<evidence type="ECO:0000313" key="2">
    <source>
        <dbReference type="EMBL" id="GFY73517.1"/>
    </source>
</evidence>